<accession>A0AAV2MNR7</accession>
<organism evidence="1 2">
    <name type="scientific">Knipowitschia caucasica</name>
    <name type="common">Caucasian dwarf goby</name>
    <name type="synonym">Pomatoschistus caucasicus</name>
    <dbReference type="NCBI Taxonomy" id="637954"/>
    <lineage>
        <taxon>Eukaryota</taxon>
        <taxon>Metazoa</taxon>
        <taxon>Chordata</taxon>
        <taxon>Craniata</taxon>
        <taxon>Vertebrata</taxon>
        <taxon>Euteleostomi</taxon>
        <taxon>Actinopterygii</taxon>
        <taxon>Neopterygii</taxon>
        <taxon>Teleostei</taxon>
        <taxon>Neoteleostei</taxon>
        <taxon>Acanthomorphata</taxon>
        <taxon>Gobiaria</taxon>
        <taxon>Gobiiformes</taxon>
        <taxon>Gobioidei</taxon>
        <taxon>Gobiidae</taxon>
        <taxon>Gobiinae</taxon>
        <taxon>Knipowitschia</taxon>
    </lineage>
</organism>
<dbReference type="EMBL" id="OZ035831">
    <property type="protein sequence ID" value="CAL1614872.1"/>
    <property type="molecule type" value="Genomic_DNA"/>
</dbReference>
<dbReference type="AlphaFoldDB" id="A0AAV2MNR7"/>
<evidence type="ECO:0000313" key="1">
    <source>
        <dbReference type="EMBL" id="CAL1614872.1"/>
    </source>
</evidence>
<sequence length="136" mass="14816">MTAAEPLQTAPHGLQVTGHSDYETNLRAFICVEGAFGCARCLFTKGWVELPKVEIPRTDRAGLQTYSMLDDATSTKLANCLQSRIKAESTSKVEGWGNDMSSSSTSPDMSVTISLFLKTGTSIQDHLHGITERHQP</sequence>
<gene>
    <name evidence="1" type="ORF">KC01_LOCUS40900</name>
</gene>
<proteinExistence type="predicted"/>
<keyword evidence="2" id="KW-1185">Reference proteome</keyword>
<evidence type="ECO:0000313" key="2">
    <source>
        <dbReference type="Proteomes" id="UP001497482"/>
    </source>
</evidence>
<dbReference type="Proteomes" id="UP001497482">
    <property type="component" value="Chromosome 9"/>
</dbReference>
<reference evidence="1 2" key="1">
    <citation type="submission" date="2024-04" db="EMBL/GenBank/DDBJ databases">
        <authorList>
            <person name="Waldvogel A.-M."/>
            <person name="Schoenle A."/>
        </authorList>
    </citation>
    <scope>NUCLEOTIDE SEQUENCE [LARGE SCALE GENOMIC DNA]</scope>
</reference>
<protein>
    <submittedName>
        <fullName evidence="1">Uncharacterized protein</fullName>
    </submittedName>
</protein>
<name>A0AAV2MNR7_KNICA</name>